<dbReference type="EMBL" id="DVHA01000152">
    <property type="protein sequence ID" value="HIR60839.1"/>
    <property type="molecule type" value="Genomic_DNA"/>
</dbReference>
<evidence type="ECO:0000313" key="1">
    <source>
        <dbReference type="EMBL" id="HIR60839.1"/>
    </source>
</evidence>
<gene>
    <name evidence="1" type="ORF">IAB37_04615</name>
</gene>
<dbReference type="InterPro" id="IPR011043">
    <property type="entry name" value="Gal_Oxase/kelch_b-propeller"/>
</dbReference>
<comment type="caution">
    <text evidence="1">The sequence shown here is derived from an EMBL/GenBank/DDBJ whole genome shotgun (WGS) entry which is preliminary data.</text>
</comment>
<dbReference type="SUPFAM" id="SSF50965">
    <property type="entry name" value="Galactose oxidase, central domain"/>
    <property type="match status" value="1"/>
</dbReference>
<dbReference type="AlphaFoldDB" id="A0A9D1DXC5"/>
<dbReference type="Gene3D" id="2.120.10.80">
    <property type="entry name" value="Kelch-type beta propeller"/>
    <property type="match status" value="1"/>
</dbReference>
<name>A0A9D1DXC5_9FIRM</name>
<accession>A0A9D1DXC5</accession>
<evidence type="ECO:0000313" key="2">
    <source>
        <dbReference type="Proteomes" id="UP000824241"/>
    </source>
</evidence>
<sequence length="365" mass="42376">MYVDIHSADTSSINGEYYVPYFPIVADGGEDAMVSIPRIWPEPDESTNDWKSGYDLYHLKDGTLTLLREKDGIVNLTAVDGDYYYWNQNGVFCFHPDSNTSDFLFALPEGRFFARFWGHDGTLYAIQYTQTKPTEDRIYRYDIESGILESLPWFQNYYEQEQKRGRAYGFVGVVGDELLVFSNNERNELGYKYFWLNLTDGSTRPCGISGPPYGYRDGCLIVYDRFTGSYLFHDVQTGEESPFPIPEEVEAAGEGEFELLGVTEEAAYWRDGMSFYLQRDEEFRKVFSFSWERFFYDSTPFYQLNGDTYCFAFFGTPDEGYDLTDLSLHDPALEEGEKMRFAALTPDGKVYILAEAYYNPYWQDF</sequence>
<organism evidence="1 2">
    <name type="scientific">Candidatus Faecivivens stercoravium</name>
    <dbReference type="NCBI Taxonomy" id="2840803"/>
    <lineage>
        <taxon>Bacteria</taxon>
        <taxon>Bacillati</taxon>
        <taxon>Bacillota</taxon>
        <taxon>Clostridia</taxon>
        <taxon>Eubacteriales</taxon>
        <taxon>Oscillospiraceae</taxon>
        <taxon>Oscillospiraceae incertae sedis</taxon>
        <taxon>Candidatus Faecivivens</taxon>
    </lineage>
</organism>
<protein>
    <submittedName>
        <fullName evidence="1">Uncharacterized protein</fullName>
    </submittedName>
</protein>
<dbReference type="Proteomes" id="UP000824241">
    <property type="component" value="Unassembled WGS sequence"/>
</dbReference>
<dbReference type="InterPro" id="IPR015915">
    <property type="entry name" value="Kelch-typ_b-propeller"/>
</dbReference>
<reference evidence="1" key="2">
    <citation type="journal article" date="2021" name="PeerJ">
        <title>Extensive microbial diversity within the chicken gut microbiome revealed by metagenomics and culture.</title>
        <authorList>
            <person name="Gilroy R."/>
            <person name="Ravi A."/>
            <person name="Getino M."/>
            <person name="Pursley I."/>
            <person name="Horton D.L."/>
            <person name="Alikhan N.F."/>
            <person name="Baker D."/>
            <person name="Gharbi K."/>
            <person name="Hall N."/>
            <person name="Watson M."/>
            <person name="Adriaenssens E.M."/>
            <person name="Foster-Nyarko E."/>
            <person name="Jarju S."/>
            <person name="Secka A."/>
            <person name="Antonio M."/>
            <person name="Oren A."/>
            <person name="Chaudhuri R.R."/>
            <person name="La Ragione R."/>
            <person name="Hildebrand F."/>
            <person name="Pallen M.J."/>
        </authorList>
    </citation>
    <scope>NUCLEOTIDE SEQUENCE</scope>
    <source>
        <strain evidence="1">CHK189-12415</strain>
    </source>
</reference>
<proteinExistence type="predicted"/>
<reference evidence="1" key="1">
    <citation type="submission" date="2020-10" db="EMBL/GenBank/DDBJ databases">
        <authorList>
            <person name="Gilroy R."/>
        </authorList>
    </citation>
    <scope>NUCLEOTIDE SEQUENCE</scope>
    <source>
        <strain evidence="1">CHK189-12415</strain>
    </source>
</reference>